<evidence type="ECO:0000313" key="2">
    <source>
        <dbReference type="Proteomes" id="UP000887013"/>
    </source>
</evidence>
<reference evidence="1" key="1">
    <citation type="submission" date="2020-08" db="EMBL/GenBank/DDBJ databases">
        <title>Multicomponent nature underlies the extraordinary mechanical properties of spider dragline silk.</title>
        <authorList>
            <person name="Kono N."/>
            <person name="Nakamura H."/>
            <person name="Mori M."/>
            <person name="Yoshida Y."/>
            <person name="Ohtoshi R."/>
            <person name="Malay A.D."/>
            <person name="Moran D.A.P."/>
            <person name="Tomita M."/>
            <person name="Numata K."/>
            <person name="Arakawa K."/>
        </authorList>
    </citation>
    <scope>NUCLEOTIDE SEQUENCE</scope>
</reference>
<comment type="caution">
    <text evidence="1">The sequence shown here is derived from an EMBL/GenBank/DDBJ whole genome shotgun (WGS) entry which is preliminary data.</text>
</comment>
<dbReference type="AlphaFoldDB" id="A0A8X6MG56"/>
<proteinExistence type="predicted"/>
<name>A0A8X6MG56_NEPPI</name>
<accession>A0A8X6MG56</accession>
<gene>
    <name evidence="1" type="ORF">NPIL_159691</name>
</gene>
<evidence type="ECO:0000313" key="1">
    <source>
        <dbReference type="EMBL" id="GFS48840.1"/>
    </source>
</evidence>
<organism evidence="1 2">
    <name type="scientific">Nephila pilipes</name>
    <name type="common">Giant wood spider</name>
    <name type="synonym">Nephila maculata</name>
    <dbReference type="NCBI Taxonomy" id="299642"/>
    <lineage>
        <taxon>Eukaryota</taxon>
        <taxon>Metazoa</taxon>
        <taxon>Ecdysozoa</taxon>
        <taxon>Arthropoda</taxon>
        <taxon>Chelicerata</taxon>
        <taxon>Arachnida</taxon>
        <taxon>Araneae</taxon>
        <taxon>Araneomorphae</taxon>
        <taxon>Entelegynae</taxon>
        <taxon>Araneoidea</taxon>
        <taxon>Nephilidae</taxon>
        <taxon>Nephila</taxon>
    </lineage>
</organism>
<dbReference type="Proteomes" id="UP000887013">
    <property type="component" value="Unassembled WGS sequence"/>
</dbReference>
<dbReference type="EMBL" id="BMAW01091282">
    <property type="protein sequence ID" value="GFS48840.1"/>
    <property type="molecule type" value="Genomic_DNA"/>
</dbReference>
<protein>
    <submittedName>
        <fullName evidence="1">Uncharacterized protein</fullName>
    </submittedName>
</protein>
<keyword evidence="2" id="KW-1185">Reference proteome</keyword>
<sequence>MDLSTTKDFDLIINIMCPPVLTCYTDSDWASDTSTRSSTRGTVFLIEKNPFYWLFSFQNTELYRILFLPIRAHCCSSSRTINLVADTSLERSQT</sequence>